<dbReference type="RefSeq" id="WP_188630862.1">
    <property type="nucleotide sequence ID" value="NZ_BMKE01000038.1"/>
</dbReference>
<evidence type="ECO:0000313" key="2">
    <source>
        <dbReference type="Proteomes" id="UP000646152"/>
    </source>
</evidence>
<gene>
    <name evidence="1" type="ORF">GCM10011502_29020</name>
</gene>
<protein>
    <recommendedName>
        <fullName evidence="3">Type 4 fimbrial biogenesis protein PilX N-terminal domain-containing protein</fullName>
    </recommendedName>
</protein>
<dbReference type="EMBL" id="BMKE01000038">
    <property type="protein sequence ID" value="GGB54057.1"/>
    <property type="molecule type" value="Genomic_DNA"/>
</dbReference>
<accession>A0ABQ1IWA0</accession>
<dbReference type="Proteomes" id="UP000646152">
    <property type="component" value="Unassembled WGS sequence"/>
</dbReference>
<organism evidence="1 2">
    <name type="scientific">Oceanisphaera marina</name>
    <dbReference type="NCBI Taxonomy" id="2017550"/>
    <lineage>
        <taxon>Bacteria</taxon>
        <taxon>Pseudomonadati</taxon>
        <taxon>Pseudomonadota</taxon>
        <taxon>Gammaproteobacteria</taxon>
        <taxon>Aeromonadales</taxon>
        <taxon>Aeromonadaceae</taxon>
        <taxon>Oceanisphaera</taxon>
    </lineage>
</organism>
<evidence type="ECO:0008006" key="3">
    <source>
        <dbReference type="Google" id="ProtNLM"/>
    </source>
</evidence>
<evidence type="ECO:0000313" key="1">
    <source>
        <dbReference type="EMBL" id="GGB54057.1"/>
    </source>
</evidence>
<comment type="caution">
    <text evidence="1">The sequence shown here is derived from an EMBL/GenBank/DDBJ whole genome shotgun (WGS) entry which is preliminary data.</text>
</comment>
<sequence>MRLNPQQAGSMLLSVLFIMLILSALMAAMVTLSGQSSRQLVYEVQVLKARLAAESLLERKVFDLLDTITQNERITANIAGCEGEASSSPPTTTAGVTQVRVIATGTCTGSGLTVVRHIEVEVIE</sequence>
<keyword evidence="2" id="KW-1185">Reference proteome</keyword>
<proteinExistence type="predicted"/>
<reference evidence="2" key="1">
    <citation type="journal article" date="2019" name="Int. J. Syst. Evol. Microbiol.">
        <title>The Global Catalogue of Microorganisms (GCM) 10K type strain sequencing project: providing services to taxonomists for standard genome sequencing and annotation.</title>
        <authorList>
            <consortium name="The Broad Institute Genomics Platform"/>
            <consortium name="The Broad Institute Genome Sequencing Center for Infectious Disease"/>
            <person name="Wu L."/>
            <person name="Ma J."/>
        </authorList>
    </citation>
    <scope>NUCLEOTIDE SEQUENCE [LARGE SCALE GENOMIC DNA]</scope>
    <source>
        <strain evidence="2">CGMCC 1.15923</strain>
    </source>
</reference>
<name>A0ABQ1IWA0_9GAMM</name>